<sequence length="262" mass="28314">MASSTPPSGSASTAHPLPSSGSPSTAHPLPSPGSASTAHPLPSSGSASTAHPLPSSGSPSTAHPLPSSGSASTAHPPTPSDSASIDRLLQQILRHLATQQQQLDRLEHGQHNMDIQVFLLKDQHRVQALHFAKSLARFNAPTTNQGWLLFLAFCFVWGTVVSLWQNWLFAKQASLVKSHQQLTTAMFGIYLWLFSRVLREKRQPKSRVSQAPCTTSPKTSYLIAQRTRASRALAGQVCDHTATGHASYCHRVNFLTSDMLQD</sequence>
<feature type="region of interest" description="Disordered" evidence="1">
    <location>
        <begin position="1"/>
        <end position="83"/>
    </location>
</feature>
<comment type="caution">
    <text evidence="3">The sequence shown here is derived from an EMBL/GenBank/DDBJ whole genome shotgun (WGS) entry which is preliminary data.</text>
</comment>
<dbReference type="RefSeq" id="XP_040721936.1">
    <property type="nucleotide sequence ID" value="XM_040870786.1"/>
</dbReference>
<accession>A0A1Y2ERE6</accession>
<feature type="compositionally biased region" description="Polar residues" evidence="1">
    <location>
        <begin position="33"/>
        <end position="83"/>
    </location>
</feature>
<dbReference type="Proteomes" id="UP000193685">
    <property type="component" value="Unassembled WGS sequence"/>
</dbReference>
<evidence type="ECO:0000313" key="4">
    <source>
        <dbReference type="Proteomes" id="UP000193685"/>
    </source>
</evidence>
<evidence type="ECO:0000313" key="3">
    <source>
        <dbReference type="EMBL" id="ORY74102.1"/>
    </source>
</evidence>
<evidence type="ECO:0000256" key="1">
    <source>
        <dbReference type="SAM" id="MobiDB-lite"/>
    </source>
</evidence>
<feature type="transmembrane region" description="Helical" evidence="2">
    <location>
        <begin position="179"/>
        <end position="198"/>
    </location>
</feature>
<feature type="transmembrane region" description="Helical" evidence="2">
    <location>
        <begin position="147"/>
        <end position="167"/>
    </location>
</feature>
<gene>
    <name evidence="3" type="ORF">BCR37DRAFT_389927</name>
</gene>
<evidence type="ECO:0000256" key="2">
    <source>
        <dbReference type="SAM" id="Phobius"/>
    </source>
</evidence>
<reference evidence="3 4" key="1">
    <citation type="submission" date="2016-07" db="EMBL/GenBank/DDBJ databases">
        <title>Pervasive Adenine N6-methylation of Active Genes in Fungi.</title>
        <authorList>
            <consortium name="DOE Joint Genome Institute"/>
            <person name="Mondo S.J."/>
            <person name="Dannebaum R.O."/>
            <person name="Kuo R.C."/>
            <person name="Labutti K."/>
            <person name="Haridas S."/>
            <person name="Kuo A."/>
            <person name="Salamov A."/>
            <person name="Ahrendt S.R."/>
            <person name="Lipzen A."/>
            <person name="Sullivan W."/>
            <person name="Andreopoulos W.B."/>
            <person name="Clum A."/>
            <person name="Lindquist E."/>
            <person name="Daum C."/>
            <person name="Ramamoorthy G.K."/>
            <person name="Gryganskyi A."/>
            <person name="Culley D."/>
            <person name="Magnuson J.K."/>
            <person name="James T.Y."/>
            <person name="O'Malley M.A."/>
            <person name="Stajich J.E."/>
            <person name="Spatafora J.W."/>
            <person name="Visel A."/>
            <person name="Grigoriev I.V."/>
        </authorList>
    </citation>
    <scope>NUCLEOTIDE SEQUENCE [LARGE SCALE GENOMIC DNA]</scope>
    <source>
        <strain evidence="3 4">12-1054</strain>
    </source>
</reference>
<dbReference type="EMBL" id="MCFI01000031">
    <property type="protein sequence ID" value="ORY74102.1"/>
    <property type="molecule type" value="Genomic_DNA"/>
</dbReference>
<protein>
    <submittedName>
        <fullName evidence="3">Uncharacterized protein</fullName>
    </submittedName>
</protein>
<organism evidence="3 4">
    <name type="scientific">Protomyces lactucae-debilis</name>
    <dbReference type="NCBI Taxonomy" id="2754530"/>
    <lineage>
        <taxon>Eukaryota</taxon>
        <taxon>Fungi</taxon>
        <taxon>Dikarya</taxon>
        <taxon>Ascomycota</taxon>
        <taxon>Taphrinomycotina</taxon>
        <taxon>Taphrinomycetes</taxon>
        <taxon>Taphrinales</taxon>
        <taxon>Protomycetaceae</taxon>
        <taxon>Protomyces</taxon>
    </lineage>
</organism>
<keyword evidence="2" id="KW-0472">Membrane</keyword>
<feature type="compositionally biased region" description="Low complexity" evidence="1">
    <location>
        <begin position="1"/>
        <end position="14"/>
    </location>
</feature>
<dbReference type="AlphaFoldDB" id="A0A1Y2ERE6"/>
<proteinExistence type="predicted"/>
<keyword evidence="2" id="KW-0812">Transmembrane</keyword>
<name>A0A1Y2ERE6_PROLT</name>
<dbReference type="GeneID" id="63787385"/>
<keyword evidence="2" id="KW-1133">Transmembrane helix</keyword>
<keyword evidence="4" id="KW-1185">Reference proteome</keyword>